<evidence type="ECO:0000256" key="1">
    <source>
        <dbReference type="SAM" id="Coils"/>
    </source>
</evidence>
<keyword evidence="4" id="KW-1185">Reference proteome</keyword>
<feature type="compositionally biased region" description="Polar residues" evidence="2">
    <location>
        <begin position="282"/>
        <end position="299"/>
    </location>
</feature>
<proteinExistence type="predicted"/>
<sequence length="870" mass="97049">MAVSPVHDSTGTIICKKLKRKIATPEDSKAKYRNAIWEAKRRLVEQRLMNLDHADQTEESIPDETAIVVPKDSPTNDVNTSVGVSSSTMERAQEVQSNLSQKFPSFIKLMLKSHVSGGFWLFLELISGRARDVHLYSSSSITRRRVGRTDPMCSLPTITDPIISPAAESPPLEPIRTILEHLVASVARVEARMDEYEHRPPPTLPPPRPEPKPPHNRPRSHPLDAATFAQPLSVVSVAVPQQSSSGAWTSDPWPGFGNHLSSGDLPPSSRPQPTSWDLPPASRQQHTSQWGQPPSSHNPTALEPWGNRFPDLHVPTGHPSWEPAGHRHQASLPAAEYHSWVHQQLPPQPVLDQPSPPFSAVSVATAPFIDINEGFRPNPSGASGSRRTGPADRLIQQELQSMWDLPPASRPHSAWDKWENRFSEPYVYSGGSSWDPPGQRQPACMDEYDRRPSSSRLPNQPEPDPPYTRVNHRPMDVNVPHIPPFSAISSATPSYIDPYSQPQYYTDPYTDPYYENIVSERSTSSAEEVVSGELYNLPENGDLPAIQEENVHVSKNVVEARDEAEPVIENPTIIDEAPKKSYAPIARHLKVHIVRERSFTENAGVAGLPNLCLNAGPIKEVKLEEEVLITKTARKCLKLICAENGNKINDIHPSEAASVDENDYPSTESMNAIRFSESVVSFKDVKGFTDFSIHVDGLMIDAEIPLHLRGEYYEICRSQNKFLHENLMKGFNTKLAAGMISETINIAGAIRAVTDATADHLHNWDTTLKAFEDLGMEVGFLRARIDKLLSISRKAQATIKLKRQERAEAKEETRRLNIKLLDVKVRIQNLDAEIDGLVKKNEEQSYIFREVLLLHGEKGFLLLSCSTYVC</sequence>
<name>A0A8X8YUA9_SALSN</name>
<dbReference type="EMBL" id="PNBA02000001">
    <property type="protein sequence ID" value="KAG6436265.1"/>
    <property type="molecule type" value="Genomic_DNA"/>
</dbReference>
<evidence type="ECO:0000256" key="2">
    <source>
        <dbReference type="SAM" id="MobiDB-lite"/>
    </source>
</evidence>
<gene>
    <name evidence="3" type="ORF">SASPL_101151</name>
</gene>
<keyword evidence="1" id="KW-0175">Coiled coil</keyword>
<comment type="caution">
    <text evidence="3">The sequence shown here is derived from an EMBL/GenBank/DDBJ whole genome shotgun (WGS) entry which is preliminary data.</text>
</comment>
<evidence type="ECO:0000313" key="4">
    <source>
        <dbReference type="Proteomes" id="UP000298416"/>
    </source>
</evidence>
<feature type="region of interest" description="Disordered" evidence="2">
    <location>
        <begin position="243"/>
        <end position="309"/>
    </location>
</feature>
<dbReference type="Proteomes" id="UP000298416">
    <property type="component" value="Unassembled WGS sequence"/>
</dbReference>
<organism evidence="3">
    <name type="scientific">Salvia splendens</name>
    <name type="common">Scarlet sage</name>
    <dbReference type="NCBI Taxonomy" id="180675"/>
    <lineage>
        <taxon>Eukaryota</taxon>
        <taxon>Viridiplantae</taxon>
        <taxon>Streptophyta</taxon>
        <taxon>Embryophyta</taxon>
        <taxon>Tracheophyta</taxon>
        <taxon>Spermatophyta</taxon>
        <taxon>Magnoliopsida</taxon>
        <taxon>eudicotyledons</taxon>
        <taxon>Gunneridae</taxon>
        <taxon>Pentapetalae</taxon>
        <taxon>asterids</taxon>
        <taxon>lamiids</taxon>
        <taxon>Lamiales</taxon>
        <taxon>Lamiaceae</taxon>
        <taxon>Nepetoideae</taxon>
        <taxon>Mentheae</taxon>
        <taxon>Salviinae</taxon>
        <taxon>Salvia</taxon>
        <taxon>Salvia subgen. Calosphace</taxon>
        <taxon>core Calosphace</taxon>
    </lineage>
</organism>
<dbReference type="AlphaFoldDB" id="A0A8X8YUA9"/>
<protein>
    <submittedName>
        <fullName evidence="3">Uncharacterized protein</fullName>
    </submittedName>
</protein>
<evidence type="ECO:0000313" key="3">
    <source>
        <dbReference type="EMBL" id="KAG6436265.1"/>
    </source>
</evidence>
<feature type="coiled-coil region" evidence="1">
    <location>
        <begin position="792"/>
        <end position="819"/>
    </location>
</feature>
<accession>A0A8X8YUA9</accession>
<feature type="region of interest" description="Disordered" evidence="2">
    <location>
        <begin position="194"/>
        <end position="223"/>
    </location>
</feature>
<reference evidence="3" key="2">
    <citation type="submission" date="2020-08" db="EMBL/GenBank/DDBJ databases">
        <title>Plant Genome Project.</title>
        <authorList>
            <person name="Zhang R.-G."/>
        </authorList>
    </citation>
    <scope>NUCLEOTIDE SEQUENCE</scope>
    <source>
        <strain evidence="3">Huo1</strain>
        <tissue evidence="3">Leaf</tissue>
    </source>
</reference>
<reference evidence="3" key="1">
    <citation type="submission" date="2018-01" db="EMBL/GenBank/DDBJ databases">
        <authorList>
            <person name="Mao J.F."/>
        </authorList>
    </citation>
    <scope>NUCLEOTIDE SEQUENCE</scope>
    <source>
        <strain evidence="3">Huo1</strain>
        <tissue evidence="3">Leaf</tissue>
    </source>
</reference>
<feature type="region of interest" description="Disordered" evidence="2">
    <location>
        <begin position="429"/>
        <end position="470"/>
    </location>
</feature>